<feature type="chain" id="PRO_5046817340" evidence="8">
    <location>
        <begin position="22"/>
        <end position="1038"/>
    </location>
</feature>
<name>A0ABR7THF5_9BACT</name>
<dbReference type="InterPro" id="IPR008969">
    <property type="entry name" value="CarboxyPept-like_regulatory"/>
</dbReference>
<keyword evidence="11" id="KW-1185">Reference proteome</keyword>
<dbReference type="Pfam" id="PF07715">
    <property type="entry name" value="Plug"/>
    <property type="match status" value="1"/>
</dbReference>
<keyword evidence="2 7" id="KW-0813">Transport</keyword>
<proteinExistence type="inferred from homology"/>
<dbReference type="InterPro" id="IPR023997">
    <property type="entry name" value="TonB-dep_OMP_SusC/RagA_CS"/>
</dbReference>
<dbReference type="InterPro" id="IPR023996">
    <property type="entry name" value="TonB-dep_OMP_SusC/RagA"/>
</dbReference>
<gene>
    <name evidence="10" type="ORF">ICL07_01095</name>
</gene>
<feature type="signal peptide" evidence="8">
    <location>
        <begin position="1"/>
        <end position="21"/>
    </location>
</feature>
<keyword evidence="4 7" id="KW-0812">Transmembrane</keyword>
<reference evidence="10 11" key="1">
    <citation type="submission" date="2020-09" db="EMBL/GenBank/DDBJ databases">
        <title>Genome sequences of type strains of Chitinophaga qingshengii and Chitinophaga varians.</title>
        <authorList>
            <person name="Kittiwongwattana C."/>
        </authorList>
    </citation>
    <scope>NUCLEOTIDE SEQUENCE [LARGE SCALE GENOMIC DNA]</scope>
    <source>
        <strain evidence="10 11">JCM 30026</strain>
    </source>
</reference>
<feature type="domain" description="TonB-dependent receptor plug" evidence="9">
    <location>
        <begin position="115"/>
        <end position="222"/>
    </location>
</feature>
<keyword evidence="6 7" id="KW-0998">Cell outer membrane</keyword>
<evidence type="ECO:0000256" key="4">
    <source>
        <dbReference type="ARBA" id="ARBA00022692"/>
    </source>
</evidence>
<evidence type="ECO:0000313" key="10">
    <source>
        <dbReference type="EMBL" id="MBC9928948.1"/>
    </source>
</evidence>
<dbReference type="RefSeq" id="WP_188086105.1">
    <property type="nucleotide sequence ID" value="NZ_JACVFC010000001.1"/>
</dbReference>
<dbReference type="EMBL" id="JACVFC010000001">
    <property type="protein sequence ID" value="MBC9928948.1"/>
    <property type="molecule type" value="Genomic_DNA"/>
</dbReference>
<dbReference type="PROSITE" id="PS52016">
    <property type="entry name" value="TONB_DEPENDENT_REC_3"/>
    <property type="match status" value="1"/>
</dbReference>
<keyword evidence="5 7" id="KW-0472">Membrane</keyword>
<accession>A0ABR7THF5</accession>
<dbReference type="Gene3D" id="2.170.130.10">
    <property type="entry name" value="TonB-dependent receptor, plug domain"/>
    <property type="match status" value="1"/>
</dbReference>
<protein>
    <submittedName>
        <fullName evidence="10">TonB-dependent receptor</fullName>
    </submittedName>
</protein>
<evidence type="ECO:0000259" key="9">
    <source>
        <dbReference type="Pfam" id="PF07715"/>
    </source>
</evidence>
<dbReference type="InterPro" id="IPR037066">
    <property type="entry name" value="Plug_dom_sf"/>
</dbReference>
<dbReference type="Gene3D" id="2.40.170.20">
    <property type="entry name" value="TonB-dependent receptor, beta-barrel domain"/>
    <property type="match status" value="1"/>
</dbReference>
<evidence type="ECO:0000256" key="5">
    <source>
        <dbReference type="ARBA" id="ARBA00023136"/>
    </source>
</evidence>
<dbReference type="Pfam" id="PF13715">
    <property type="entry name" value="CarbopepD_reg_2"/>
    <property type="match status" value="1"/>
</dbReference>
<dbReference type="NCBIfam" id="TIGR04057">
    <property type="entry name" value="SusC_RagA_signa"/>
    <property type="match status" value="1"/>
</dbReference>
<dbReference type="InterPro" id="IPR036942">
    <property type="entry name" value="Beta-barrel_TonB_sf"/>
</dbReference>
<evidence type="ECO:0000256" key="6">
    <source>
        <dbReference type="ARBA" id="ARBA00023237"/>
    </source>
</evidence>
<dbReference type="SUPFAM" id="SSF49464">
    <property type="entry name" value="Carboxypeptidase regulatory domain-like"/>
    <property type="match status" value="1"/>
</dbReference>
<evidence type="ECO:0000256" key="3">
    <source>
        <dbReference type="ARBA" id="ARBA00022452"/>
    </source>
</evidence>
<dbReference type="NCBIfam" id="TIGR04056">
    <property type="entry name" value="OMP_RagA_SusC"/>
    <property type="match status" value="1"/>
</dbReference>
<evidence type="ECO:0000256" key="7">
    <source>
        <dbReference type="PROSITE-ProRule" id="PRU01360"/>
    </source>
</evidence>
<organism evidence="10 11">
    <name type="scientific">Chitinophaga qingshengii</name>
    <dbReference type="NCBI Taxonomy" id="1569794"/>
    <lineage>
        <taxon>Bacteria</taxon>
        <taxon>Pseudomonadati</taxon>
        <taxon>Bacteroidota</taxon>
        <taxon>Chitinophagia</taxon>
        <taxon>Chitinophagales</taxon>
        <taxon>Chitinophagaceae</taxon>
        <taxon>Chitinophaga</taxon>
    </lineage>
</organism>
<dbReference type="SUPFAM" id="SSF56935">
    <property type="entry name" value="Porins"/>
    <property type="match status" value="1"/>
</dbReference>
<dbReference type="Gene3D" id="2.60.40.1120">
    <property type="entry name" value="Carboxypeptidase-like, regulatory domain"/>
    <property type="match status" value="1"/>
</dbReference>
<evidence type="ECO:0000256" key="1">
    <source>
        <dbReference type="ARBA" id="ARBA00004571"/>
    </source>
</evidence>
<comment type="similarity">
    <text evidence="7">Belongs to the TonB-dependent receptor family.</text>
</comment>
<dbReference type="InterPro" id="IPR012910">
    <property type="entry name" value="Plug_dom"/>
</dbReference>
<comment type="caution">
    <text evidence="10">The sequence shown here is derived from an EMBL/GenBank/DDBJ whole genome shotgun (WGS) entry which is preliminary data.</text>
</comment>
<evidence type="ECO:0000256" key="8">
    <source>
        <dbReference type="SAM" id="SignalP"/>
    </source>
</evidence>
<evidence type="ECO:0000313" key="11">
    <source>
        <dbReference type="Proteomes" id="UP000659124"/>
    </source>
</evidence>
<sequence>MKNAFLPLLILLLLTSGVGFSQQHPVRGKVTDGNKQPLPGVSVHVKHEKTGVVTDANGLFSLNARIGDTLVCSFVGYASRETPVTAAALHLIVLTETEHNLNETVVIGYQTITRKSVTTAVSSVNTKDIAPTTTANVANTLQGKVPGLQVFQGGGTPGAQPKLLVRGFTTITGGSDPLIVVDGVLTSFGGLNDLNPADIEKVDVLKDAAATAIYGSRGGAGVIMVTTKRGKEKTLVNFNGSSGVNHWVKPHLAGTGEYVDFYKKVYAANNQTLPANGAVSDVNTDWWNATIRDGYTHNYNVSASGNKNGLSFYGSLGYFDQTSTFRAQRNTGDYQKVTARLNIDYQLSKIFKIGVNLVPRFETYGDGGGTGLFNIMSIAPNVGITKTPEQTAADVNAYAAGNPGWNFTAYNPVYSQFTRSNFNNISNPVAAMARDFNKNRFFGTQGSAYLEVKPIKNITFRTSFSGFYNSSNATNYNPKYFIDPKDKRDKAEVSQKTALAYRWQVDNTLNYLGAIGKHHINVLVGQSADNYITNSTYVLRQDIPYDADPYRFVSGGAVLADGSGGYQPGAGPFGKMNSYFSRLQYDFNETYFLAASFRADGSSLLSPANRWGYFPTVSAGYVLSNERFMSPVKWINYLKLRASYGRVGGNLPASPGAYQSTLGLVDYVNGDHSRIYGYTPSNVPDPNIKWETTQDVTIGLDAELFNNKFSLVVDKYWRSPKDMLLYLPVQPSLGYPQDYIPTIYTNVGTMRTSGYEAAISYKDKIGKVSYNIGLTLQHFISKAVDLRGQVLYDEISNDVFQSTRRTKTAAGDIVGGYYGYVVDGVFQDQQQIDNYRNKAGDKLQPNARPGDFIYRNVNGDDKIDLNDRTFIGSPYPKMAGGLTLQAAYRGFDIRMEFYGSFGNKVADDYLVRMNPIYGYNFISGSTDKFWNGPGSTNTHPVLSLSDPNGNFTSNSTFFIKDGSYVRNKLMQVGYTLPDKWLKGVGPIRFYVSAQNLFTITKYPGLNPEVPFGGILRYGIDNGQNPIPKYYAFGFNANF</sequence>
<comment type="subcellular location">
    <subcellularLocation>
        <location evidence="1 7">Cell outer membrane</location>
        <topology evidence="1 7">Multi-pass membrane protein</topology>
    </subcellularLocation>
</comment>
<keyword evidence="10" id="KW-0675">Receptor</keyword>
<dbReference type="InterPro" id="IPR039426">
    <property type="entry name" value="TonB-dep_rcpt-like"/>
</dbReference>
<keyword evidence="8" id="KW-0732">Signal</keyword>
<keyword evidence="3 7" id="KW-1134">Transmembrane beta strand</keyword>
<dbReference type="Proteomes" id="UP000659124">
    <property type="component" value="Unassembled WGS sequence"/>
</dbReference>
<evidence type="ECO:0000256" key="2">
    <source>
        <dbReference type="ARBA" id="ARBA00022448"/>
    </source>
</evidence>